<feature type="chain" id="PRO_5026142709" description="Streptomyces killer toxin-like beta/gamma crystallin domain-containing protein" evidence="1">
    <location>
        <begin position="31"/>
        <end position="104"/>
    </location>
</feature>
<gene>
    <name evidence="2" type="ORF">Psuf_009570</name>
</gene>
<name>A0A6F8YBY5_9ACTN</name>
<reference evidence="2 3" key="2">
    <citation type="submission" date="2020-03" db="EMBL/GenBank/DDBJ databases">
        <authorList>
            <person name="Ichikawa N."/>
            <person name="Kimura A."/>
            <person name="Kitahashi Y."/>
            <person name="Uohara A."/>
        </authorList>
    </citation>
    <scope>NUCLEOTIDE SEQUENCE [LARGE SCALE GENOMIC DNA]</scope>
    <source>
        <strain evidence="2 3">NBRC 105367</strain>
    </source>
</reference>
<evidence type="ECO:0000256" key="1">
    <source>
        <dbReference type="SAM" id="SignalP"/>
    </source>
</evidence>
<protein>
    <recommendedName>
        <fullName evidence="4">Streptomyces killer toxin-like beta/gamma crystallin domain-containing protein</fullName>
    </recommendedName>
</protein>
<evidence type="ECO:0000313" key="2">
    <source>
        <dbReference type="EMBL" id="BCB83644.1"/>
    </source>
</evidence>
<organism evidence="2 3">
    <name type="scientific">Phytohabitans suffuscus</name>
    <dbReference type="NCBI Taxonomy" id="624315"/>
    <lineage>
        <taxon>Bacteria</taxon>
        <taxon>Bacillati</taxon>
        <taxon>Actinomycetota</taxon>
        <taxon>Actinomycetes</taxon>
        <taxon>Micromonosporales</taxon>
        <taxon>Micromonosporaceae</taxon>
    </lineage>
</organism>
<keyword evidence="1" id="KW-0732">Signal</keyword>
<proteinExistence type="predicted"/>
<feature type="signal peptide" evidence="1">
    <location>
        <begin position="1"/>
        <end position="30"/>
    </location>
</feature>
<evidence type="ECO:0008006" key="4">
    <source>
        <dbReference type="Google" id="ProtNLM"/>
    </source>
</evidence>
<dbReference type="Proteomes" id="UP000503011">
    <property type="component" value="Chromosome"/>
</dbReference>
<accession>A0A6F8YBY5</accession>
<sequence>MKMRKLGPMLVATVLTTAGLVAATPASALAAPSDCTISFNGNPRTVQSYCASGTGEHRIHIVLRHFLPEVGRIPVSGPWAPVGGISITGYPPHTIENVWVETRG</sequence>
<dbReference type="RefSeq" id="WP_173154200.1">
    <property type="nucleotide sequence ID" value="NZ_AP022871.1"/>
</dbReference>
<reference evidence="2 3" key="1">
    <citation type="submission" date="2020-03" db="EMBL/GenBank/DDBJ databases">
        <title>Whole genome shotgun sequence of Phytohabitans suffuscus NBRC 105367.</title>
        <authorList>
            <person name="Komaki H."/>
            <person name="Tamura T."/>
        </authorList>
    </citation>
    <scope>NUCLEOTIDE SEQUENCE [LARGE SCALE GENOMIC DNA]</scope>
    <source>
        <strain evidence="2 3">NBRC 105367</strain>
    </source>
</reference>
<dbReference type="EMBL" id="AP022871">
    <property type="protein sequence ID" value="BCB83644.1"/>
    <property type="molecule type" value="Genomic_DNA"/>
</dbReference>
<keyword evidence="3" id="KW-1185">Reference proteome</keyword>
<evidence type="ECO:0000313" key="3">
    <source>
        <dbReference type="Proteomes" id="UP000503011"/>
    </source>
</evidence>
<dbReference type="KEGG" id="psuu:Psuf_009570"/>
<dbReference type="AlphaFoldDB" id="A0A6F8YBY5"/>